<dbReference type="FunFam" id="3.90.190.20:FF:000006">
    <property type="entry name" value="UDP-N-acetylmuramoyl-L-alanyl-D-glutamate--2,6-diaminopimelate ligase"/>
    <property type="match status" value="1"/>
</dbReference>
<comment type="PTM">
    <text evidence="13">Carboxylation is probably crucial for Mg(2+) binding and, consequently, for the gamma-phosphate positioning of ATP.</text>
</comment>
<feature type="binding site" evidence="13">
    <location>
        <position position="181"/>
    </location>
    <ligand>
        <name>UDP-N-acetyl-alpha-D-muramoyl-L-alanyl-D-glutamate</name>
        <dbReference type="ChEBI" id="CHEBI:83900"/>
    </ligand>
</feature>
<dbReference type="NCBIfam" id="NF001123">
    <property type="entry name" value="PRK00139.1-1"/>
    <property type="match status" value="1"/>
</dbReference>
<dbReference type="UniPathway" id="UPA00219"/>
<dbReference type="SUPFAM" id="SSF63418">
    <property type="entry name" value="MurE/MurF N-terminal domain"/>
    <property type="match status" value="1"/>
</dbReference>
<evidence type="ECO:0000259" key="15">
    <source>
        <dbReference type="Pfam" id="PF01225"/>
    </source>
</evidence>
<evidence type="ECO:0000256" key="1">
    <source>
        <dbReference type="ARBA" id="ARBA00005898"/>
    </source>
</evidence>
<evidence type="ECO:0000256" key="14">
    <source>
        <dbReference type="RuleBase" id="RU004135"/>
    </source>
</evidence>
<comment type="pathway">
    <text evidence="13 14">Cell wall biogenesis; peptidoglycan biosynthesis.</text>
</comment>
<dbReference type="NCBIfam" id="NF001124">
    <property type="entry name" value="PRK00139.1-2"/>
    <property type="match status" value="1"/>
</dbReference>
<dbReference type="InterPro" id="IPR036615">
    <property type="entry name" value="Mur_ligase_C_dom_sf"/>
</dbReference>
<dbReference type="GO" id="GO:0005737">
    <property type="term" value="C:cytoplasm"/>
    <property type="evidence" value="ECO:0007669"/>
    <property type="project" value="UniProtKB-SubCell"/>
</dbReference>
<feature type="domain" description="Mur ligase N-terminal catalytic" evidence="15">
    <location>
        <begin position="18"/>
        <end position="98"/>
    </location>
</feature>
<feature type="binding site" evidence="13">
    <location>
        <position position="153"/>
    </location>
    <ligand>
        <name>UDP-N-acetyl-alpha-D-muramoyl-L-alanyl-D-glutamate</name>
        <dbReference type="ChEBI" id="CHEBI:83900"/>
    </ligand>
</feature>
<dbReference type="AlphaFoldDB" id="A0A369Z3Z5"/>
<evidence type="ECO:0000256" key="12">
    <source>
        <dbReference type="ARBA" id="ARBA00081560"/>
    </source>
</evidence>
<feature type="binding site" evidence="13">
    <location>
        <position position="189"/>
    </location>
    <ligand>
        <name>UDP-N-acetyl-alpha-D-muramoyl-L-alanyl-D-glutamate</name>
        <dbReference type="ChEBI" id="CHEBI:83900"/>
    </ligand>
</feature>
<keyword evidence="13" id="KW-0460">Magnesium</keyword>
<evidence type="ECO:0000256" key="6">
    <source>
        <dbReference type="ARBA" id="ARBA00023316"/>
    </source>
</evidence>
<protein>
    <recommendedName>
        <fullName evidence="9 13">UDP-N-acetylmuramoyl-L-alanyl-D-glutamate--2,6-diaminopimelate ligase</fullName>
        <ecNumber evidence="8 13">6.3.2.13</ecNumber>
    </recommendedName>
    <alternativeName>
        <fullName evidence="10 13">Meso-A2pm-adding enzyme</fullName>
    </alternativeName>
    <alternativeName>
        <fullName evidence="11 13">Meso-diaminopimelate-adding enzyme</fullName>
    </alternativeName>
    <alternativeName>
        <fullName evidence="12 13">UDP-MurNAc-L-Ala-D-Glu:meso-diaminopimelate ligase</fullName>
    </alternativeName>
    <alternativeName>
        <fullName evidence="13">UDP-MurNAc-tripeptide synthetase</fullName>
    </alternativeName>
    <alternativeName>
        <fullName evidence="13">UDP-N-acetylmuramyl-tripeptide synthetase</fullName>
    </alternativeName>
</protein>
<dbReference type="SUPFAM" id="SSF53244">
    <property type="entry name" value="MurD-like peptide ligases, peptide-binding domain"/>
    <property type="match status" value="1"/>
</dbReference>
<dbReference type="PANTHER" id="PTHR23135">
    <property type="entry name" value="MUR LIGASE FAMILY MEMBER"/>
    <property type="match status" value="1"/>
</dbReference>
<dbReference type="Gene3D" id="3.90.190.20">
    <property type="entry name" value="Mur ligase, C-terminal domain"/>
    <property type="match status" value="1"/>
</dbReference>
<evidence type="ECO:0000313" key="18">
    <source>
        <dbReference type="EMBL" id="RDE95652.1"/>
    </source>
</evidence>
<dbReference type="GO" id="GO:0000287">
    <property type="term" value="F:magnesium ion binding"/>
    <property type="evidence" value="ECO:0007669"/>
    <property type="project" value="UniProtKB-UniRule"/>
</dbReference>
<dbReference type="EMBL" id="QEPW01000003">
    <property type="protein sequence ID" value="RDE95652.1"/>
    <property type="molecule type" value="Genomic_DNA"/>
</dbReference>
<comment type="function">
    <text evidence="13">Catalyzes the addition of meso-diaminopimelic acid to the nucleotide precursor UDP-N-acetylmuramoyl-L-alanyl-D-glutamate (UMAG) in the biosynthesis of bacterial cell-wall peptidoglycan.</text>
</comment>
<evidence type="ECO:0000256" key="3">
    <source>
        <dbReference type="ARBA" id="ARBA00022960"/>
    </source>
</evidence>
<evidence type="ECO:0000256" key="9">
    <source>
        <dbReference type="ARBA" id="ARBA00072883"/>
    </source>
</evidence>
<reference evidence="18 19" key="1">
    <citation type="submission" date="2018-05" db="EMBL/GenBank/DDBJ databases">
        <title>Draft Genome Sequences for a Diverse set of 7 Haemophilus Species.</title>
        <authorList>
            <person name="Nichols M."/>
            <person name="Topaz N."/>
            <person name="Wang X."/>
            <person name="Wang X."/>
            <person name="Boxrud D."/>
        </authorList>
    </citation>
    <scope>NUCLEOTIDE SEQUENCE [LARGE SCALE GENOMIC DNA]</scope>
    <source>
        <strain evidence="18 19">C2008001710</strain>
    </source>
</reference>
<evidence type="ECO:0000256" key="8">
    <source>
        <dbReference type="ARBA" id="ARBA00066633"/>
    </source>
</evidence>
<feature type="binding site" evidence="13">
    <location>
        <position position="460"/>
    </location>
    <ligand>
        <name>meso-2,6-diaminopimelate</name>
        <dbReference type="ChEBI" id="CHEBI:57791"/>
    </ligand>
</feature>
<proteinExistence type="inferred from homology"/>
<comment type="subcellular location">
    <subcellularLocation>
        <location evidence="13 14">Cytoplasm</location>
    </subcellularLocation>
</comment>
<dbReference type="InterPro" id="IPR036565">
    <property type="entry name" value="Mur-like_cat_sf"/>
</dbReference>
<feature type="binding site" evidence="13">
    <location>
        <position position="23"/>
    </location>
    <ligand>
        <name>UDP-N-acetyl-alpha-D-muramoyl-L-alanyl-D-glutamate</name>
        <dbReference type="ChEBI" id="CHEBI:83900"/>
    </ligand>
</feature>
<evidence type="ECO:0000259" key="17">
    <source>
        <dbReference type="Pfam" id="PF08245"/>
    </source>
</evidence>
<comment type="cofactor">
    <cofactor evidence="13">
        <name>Mg(2+)</name>
        <dbReference type="ChEBI" id="CHEBI:18420"/>
    </cofactor>
</comment>
<gene>
    <name evidence="13" type="primary">murE</name>
    <name evidence="18" type="ORF">DPV87_02475</name>
</gene>
<keyword evidence="13 18" id="KW-0436">Ligase</keyword>
<evidence type="ECO:0000259" key="16">
    <source>
        <dbReference type="Pfam" id="PF02875"/>
    </source>
</evidence>
<dbReference type="GO" id="GO:0009252">
    <property type="term" value="P:peptidoglycan biosynthetic process"/>
    <property type="evidence" value="ECO:0007669"/>
    <property type="project" value="UniProtKB-UniRule"/>
</dbReference>
<dbReference type="PANTHER" id="PTHR23135:SF4">
    <property type="entry name" value="UDP-N-ACETYLMURAMOYL-L-ALANYL-D-GLUTAMATE--2,6-DIAMINOPIMELATE LIGASE MURE HOMOLOG, CHLOROPLASTIC"/>
    <property type="match status" value="1"/>
</dbReference>
<evidence type="ECO:0000256" key="5">
    <source>
        <dbReference type="ARBA" id="ARBA00023306"/>
    </source>
</evidence>
<feature type="binding site" evidence="13">
    <location>
        <position position="187"/>
    </location>
    <ligand>
        <name>UDP-N-acetyl-alpha-D-muramoyl-L-alanyl-D-glutamate</name>
        <dbReference type="ChEBI" id="CHEBI:83900"/>
    </ligand>
</feature>
<comment type="similarity">
    <text evidence="1 13">Belongs to the MurCDEF family. MurE subfamily.</text>
</comment>
<dbReference type="Pfam" id="PF08245">
    <property type="entry name" value="Mur_ligase_M"/>
    <property type="match status" value="1"/>
</dbReference>
<comment type="caution">
    <text evidence="18">The sequence shown here is derived from an EMBL/GenBank/DDBJ whole genome shotgun (WGS) entry which is preliminary data.</text>
</comment>
<organism evidence="18 19">
    <name type="scientific">Haemophilus parainfluenzae</name>
    <dbReference type="NCBI Taxonomy" id="729"/>
    <lineage>
        <taxon>Bacteria</taxon>
        <taxon>Pseudomonadati</taxon>
        <taxon>Pseudomonadota</taxon>
        <taxon>Gammaproteobacteria</taxon>
        <taxon>Pasteurellales</taxon>
        <taxon>Pasteurellaceae</taxon>
        <taxon>Haemophilus</taxon>
    </lineage>
</organism>
<evidence type="ECO:0000256" key="7">
    <source>
        <dbReference type="ARBA" id="ARBA00050251"/>
    </source>
</evidence>
<dbReference type="EC" id="6.3.2.13" evidence="8 13"/>
<dbReference type="GO" id="GO:0071555">
    <property type="term" value="P:cell wall organization"/>
    <property type="evidence" value="ECO:0007669"/>
    <property type="project" value="UniProtKB-KW"/>
</dbReference>
<dbReference type="HAMAP" id="MF_00208">
    <property type="entry name" value="MurE"/>
    <property type="match status" value="1"/>
</dbReference>
<comment type="catalytic activity">
    <reaction evidence="7 13">
        <text>UDP-N-acetyl-alpha-D-muramoyl-L-alanyl-D-glutamate + meso-2,6-diaminopimelate + ATP = UDP-N-acetyl-alpha-D-muramoyl-L-alanyl-gamma-D-glutamyl-meso-2,6-diaminopimelate + ADP + phosphate + H(+)</text>
        <dbReference type="Rhea" id="RHEA:23676"/>
        <dbReference type="ChEBI" id="CHEBI:15378"/>
        <dbReference type="ChEBI" id="CHEBI:30616"/>
        <dbReference type="ChEBI" id="CHEBI:43474"/>
        <dbReference type="ChEBI" id="CHEBI:57791"/>
        <dbReference type="ChEBI" id="CHEBI:83900"/>
        <dbReference type="ChEBI" id="CHEBI:83905"/>
        <dbReference type="ChEBI" id="CHEBI:456216"/>
        <dbReference type="EC" id="6.3.2.13"/>
    </reaction>
</comment>
<keyword evidence="5 13" id="KW-0131">Cell cycle</keyword>
<evidence type="ECO:0000256" key="10">
    <source>
        <dbReference type="ARBA" id="ARBA00075482"/>
    </source>
</evidence>
<dbReference type="Gene3D" id="3.40.1390.10">
    <property type="entry name" value="MurE/MurF, N-terminal domain"/>
    <property type="match status" value="1"/>
</dbReference>
<dbReference type="Pfam" id="PF01225">
    <property type="entry name" value="Mur_ligase"/>
    <property type="match status" value="1"/>
</dbReference>
<feature type="binding site" evidence="13">
    <location>
        <begin position="112"/>
        <end position="118"/>
    </location>
    <ligand>
        <name>ATP</name>
        <dbReference type="ChEBI" id="CHEBI:30616"/>
    </ligand>
</feature>
<feature type="domain" description="Mur ligase C-terminal" evidence="16">
    <location>
        <begin position="336"/>
        <end position="462"/>
    </location>
</feature>
<keyword evidence="13" id="KW-0963">Cytoplasm</keyword>
<comment type="caution">
    <text evidence="13">Lacks conserved residue(s) required for the propagation of feature annotation.</text>
</comment>
<dbReference type="InterPro" id="IPR005761">
    <property type="entry name" value="UDP-N-AcMur-Glu-dNH2Pim_ligase"/>
</dbReference>
<evidence type="ECO:0000256" key="11">
    <source>
        <dbReference type="ARBA" id="ARBA00076158"/>
    </source>
</evidence>
<dbReference type="SUPFAM" id="SSF53623">
    <property type="entry name" value="MurD-like peptide ligases, catalytic domain"/>
    <property type="match status" value="1"/>
</dbReference>
<dbReference type="GO" id="GO:0051301">
    <property type="term" value="P:cell division"/>
    <property type="evidence" value="ECO:0007669"/>
    <property type="project" value="UniProtKB-KW"/>
</dbReference>
<sequence length="489" mass="53467">MKKLTALFDLPVLSDINVKAMVLDSRKVTQGDLFVAVKGHRFDASQFVPQAISSGASAIVLETDLENEHLSIQWQNNVPVIHYYHLSANLSALAGKFYEHPSEKLTLVGVTGTNGKTTVSQLLAQWATLFGHKAAVMGTIGNGLLGQVKEAKNTTGSAVEVQENLADFVEKGADFASIEVSSHGLVQHRVEALKFKAAIFTNLSRDHLDYHETMEKYAEAKKRFFIDLAPELQILNADDPIGAAWLSELPNGIAVSCRSDFQPTSKQWLYATQIRFTHEGAVIDVASSWGNGTLHSPLIGAFNVSNLLLATAVLLALGYSFDDLIRTVSQLKGVNGRMELIKKVGKPTVIVDYAHTPDALEKALNAAREHCKGKLWCIFGCGGDRDAGKRPLMAKAAEQFADLVIVTQDNPRTEDPNKIEADILTGFSRMEDVGVIPDREEAIKFTIENAVENDVIVIAGKGHENYQIIGDKTLHFSDQEVAEAYLTKK</sequence>
<feature type="binding site" evidence="13">
    <location>
        <position position="464"/>
    </location>
    <ligand>
        <name>meso-2,6-diaminopimelate</name>
        <dbReference type="ChEBI" id="CHEBI:57791"/>
    </ligand>
</feature>
<dbReference type="GO" id="GO:0005524">
    <property type="term" value="F:ATP binding"/>
    <property type="evidence" value="ECO:0007669"/>
    <property type="project" value="UniProtKB-UniRule"/>
</dbReference>
<keyword evidence="6 13" id="KW-0961">Cell wall biogenesis/degradation</keyword>
<feature type="short sequence motif" description="Meso-diaminopimelate recognition motif" evidence="13">
    <location>
        <begin position="409"/>
        <end position="412"/>
    </location>
</feature>
<dbReference type="Proteomes" id="UP000253910">
    <property type="component" value="Unassembled WGS sequence"/>
</dbReference>
<evidence type="ECO:0000313" key="19">
    <source>
        <dbReference type="Proteomes" id="UP000253910"/>
    </source>
</evidence>
<evidence type="ECO:0000256" key="13">
    <source>
        <dbReference type="HAMAP-Rule" id="MF_00208"/>
    </source>
</evidence>
<dbReference type="NCBIfam" id="TIGR01085">
    <property type="entry name" value="murE"/>
    <property type="match status" value="1"/>
</dbReference>
<evidence type="ECO:0000256" key="4">
    <source>
        <dbReference type="ARBA" id="ARBA00022984"/>
    </source>
</evidence>
<dbReference type="Pfam" id="PF02875">
    <property type="entry name" value="Mur_ligase_C"/>
    <property type="match status" value="1"/>
</dbReference>
<evidence type="ECO:0000256" key="2">
    <source>
        <dbReference type="ARBA" id="ARBA00022618"/>
    </source>
</evidence>
<keyword evidence="3 13" id="KW-0133">Cell shape</keyword>
<dbReference type="Gene3D" id="3.40.1190.10">
    <property type="entry name" value="Mur-like, catalytic domain"/>
    <property type="match status" value="1"/>
</dbReference>
<keyword evidence="13" id="KW-0547">Nucleotide-binding</keyword>
<dbReference type="InterPro" id="IPR000713">
    <property type="entry name" value="Mur_ligase_N"/>
</dbReference>
<dbReference type="InterPro" id="IPR013221">
    <property type="entry name" value="Mur_ligase_cen"/>
</dbReference>
<feature type="modified residue" description="N6-carboxylysine" evidence="13">
    <location>
        <position position="221"/>
    </location>
</feature>
<feature type="domain" description="Mur ligase central" evidence="17">
    <location>
        <begin position="110"/>
        <end position="313"/>
    </location>
</feature>
<dbReference type="GO" id="GO:0008360">
    <property type="term" value="P:regulation of cell shape"/>
    <property type="evidence" value="ECO:0007669"/>
    <property type="project" value="UniProtKB-KW"/>
</dbReference>
<dbReference type="NCBIfam" id="NF001126">
    <property type="entry name" value="PRK00139.1-4"/>
    <property type="match status" value="1"/>
</dbReference>
<feature type="binding site" evidence="13">
    <location>
        <position position="25"/>
    </location>
    <ligand>
        <name>UDP-N-acetyl-alpha-D-muramoyl-L-alanyl-D-glutamate</name>
        <dbReference type="ChEBI" id="CHEBI:83900"/>
    </ligand>
</feature>
<dbReference type="InterPro" id="IPR004101">
    <property type="entry name" value="Mur_ligase_C"/>
</dbReference>
<feature type="binding site" evidence="13">
    <location>
        <begin position="409"/>
        <end position="412"/>
    </location>
    <ligand>
        <name>meso-2,6-diaminopimelate</name>
        <dbReference type="ChEBI" id="CHEBI:57791"/>
    </ligand>
</feature>
<name>A0A369Z3Z5_HAEPA</name>
<keyword evidence="4 13" id="KW-0573">Peptidoglycan synthesis</keyword>
<feature type="binding site" evidence="13">
    <location>
        <position position="385"/>
    </location>
    <ligand>
        <name>meso-2,6-diaminopimelate</name>
        <dbReference type="ChEBI" id="CHEBI:57791"/>
    </ligand>
</feature>
<dbReference type="InterPro" id="IPR035911">
    <property type="entry name" value="MurE/MurF_N"/>
</dbReference>
<keyword evidence="13" id="KW-0067">ATP-binding</keyword>
<keyword evidence="2 13" id="KW-0132">Cell division</keyword>
<dbReference type="RefSeq" id="WP_111314993.1">
    <property type="nucleotide sequence ID" value="NZ_QEPW01000003.1"/>
</dbReference>
<dbReference type="GO" id="GO:0008765">
    <property type="term" value="F:UDP-N-acetylmuramoylalanyl-D-glutamate-2,6-diaminopimelate ligase activity"/>
    <property type="evidence" value="ECO:0007669"/>
    <property type="project" value="UniProtKB-UniRule"/>
</dbReference>
<accession>A0A369Z3Z5</accession>
<feature type="binding site" evidence="13">
    <location>
        <begin position="154"/>
        <end position="155"/>
    </location>
    <ligand>
        <name>UDP-N-acetyl-alpha-D-muramoyl-L-alanyl-D-glutamate</name>
        <dbReference type="ChEBI" id="CHEBI:83900"/>
    </ligand>
</feature>